<dbReference type="Proteomes" id="UP000270034">
    <property type="component" value="Chromosome"/>
</dbReference>
<name>A0A2Z5ZLX9_9PROT</name>
<gene>
    <name evidence="1" type="ORF">AcetOrient_orf04112</name>
</gene>
<evidence type="ECO:0000313" key="2">
    <source>
        <dbReference type="Proteomes" id="UP000270034"/>
    </source>
</evidence>
<protein>
    <submittedName>
        <fullName evidence="1">Uncharacterized protein</fullName>
    </submittedName>
</protein>
<accession>A0A2Z5ZLX9</accession>
<dbReference type="AlphaFoldDB" id="A0A2Z5ZLX9"/>
<reference evidence="1 2" key="1">
    <citation type="submission" date="2018-02" db="EMBL/GenBank/DDBJ databases">
        <title>Acetobacter orientalis genome.</title>
        <authorList>
            <person name="Nakashima N."/>
            <person name="Tamura T."/>
        </authorList>
    </citation>
    <scope>NUCLEOTIDE SEQUENCE [LARGE SCALE GENOMIC DNA]</scope>
    <source>
        <strain evidence="1 2">FAN1</strain>
    </source>
</reference>
<sequence length="37" mass="4217">MCVGWLLRLSLSGGNRRFMEHILMLGGIRHYGCRAVL</sequence>
<dbReference type="KEGG" id="aot:AcetOri_orf04112"/>
<dbReference type="EMBL" id="AP018515">
    <property type="protein sequence ID" value="BBC81047.1"/>
    <property type="molecule type" value="Genomic_DNA"/>
</dbReference>
<evidence type="ECO:0000313" key="1">
    <source>
        <dbReference type="EMBL" id="BBC81047.1"/>
    </source>
</evidence>
<organism evidence="1 2">
    <name type="scientific">Acetobacter orientalis</name>
    <dbReference type="NCBI Taxonomy" id="146474"/>
    <lineage>
        <taxon>Bacteria</taxon>
        <taxon>Pseudomonadati</taxon>
        <taxon>Pseudomonadota</taxon>
        <taxon>Alphaproteobacteria</taxon>
        <taxon>Acetobacterales</taxon>
        <taxon>Acetobacteraceae</taxon>
        <taxon>Acetobacter</taxon>
    </lineage>
</organism>
<proteinExistence type="predicted"/>